<dbReference type="AlphaFoldDB" id="A0A1E7L4X7"/>
<dbReference type="PATRIC" id="fig|518642.10.peg.3002"/>
<dbReference type="PROSITE" id="PS51318">
    <property type="entry name" value="TAT"/>
    <property type="match status" value="1"/>
</dbReference>
<proteinExistence type="inferred from homology"/>
<dbReference type="EMBL" id="LJGW01000237">
    <property type="protein sequence ID" value="OEV11242.1"/>
    <property type="molecule type" value="Genomic_DNA"/>
</dbReference>
<dbReference type="InterPro" id="IPR032466">
    <property type="entry name" value="Metal_Hydrolase"/>
</dbReference>
<dbReference type="PANTHER" id="PTHR36842:SF1">
    <property type="entry name" value="PROTEIN TOLB"/>
    <property type="match status" value="1"/>
</dbReference>
<dbReference type="PANTHER" id="PTHR36842">
    <property type="entry name" value="PROTEIN TOLB HOMOLOG"/>
    <property type="match status" value="1"/>
</dbReference>
<dbReference type="Gene3D" id="2.120.10.30">
    <property type="entry name" value="TolB, C-terminal domain"/>
    <property type="match status" value="4"/>
</dbReference>
<dbReference type="Proteomes" id="UP000176005">
    <property type="component" value="Unassembled WGS sequence"/>
</dbReference>
<dbReference type="InterPro" id="IPR011042">
    <property type="entry name" value="6-blade_b-propeller_TolB-like"/>
</dbReference>
<evidence type="ECO:0000313" key="4">
    <source>
        <dbReference type="EMBL" id="OEV11242.1"/>
    </source>
</evidence>
<feature type="region of interest" description="Disordered" evidence="2">
    <location>
        <begin position="1"/>
        <end position="25"/>
    </location>
</feature>
<dbReference type="Gene3D" id="3.30.110.90">
    <property type="entry name" value="Amidohydrolase"/>
    <property type="match status" value="1"/>
</dbReference>
<keyword evidence="5" id="KW-1185">Reference proteome</keyword>
<gene>
    <name evidence="4" type="ORF">AN218_13900</name>
</gene>
<organism evidence="4 5">
    <name type="scientific">Streptomyces nanshensis</name>
    <dbReference type="NCBI Taxonomy" id="518642"/>
    <lineage>
        <taxon>Bacteria</taxon>
        <taxon>Bacillati</taxon>
        <taxon>Actinomycetota</taxon>
        <taxon>Actinomycetes</taxon>
        <taxon>Kitasatosporales</taxon>
        <taxon>Streptomycetaceae</taxon>
        <taxon>Streptomyces</taxon>
    </lineage>
</organism>
<dbReference type="InterPro" id="IPR006311">
    <property type="entry name" value="TAT_signal"/>
</dbReference>
<evidence type="ECO:0000256" key="1">
    <source>
        <dbReference type="ARBA" id="ARBA00009820"/>
    </source>
</evidence>
<name>A0A1E7L4X7_9ACTN</name>
<dbReference type="InterPro" id="IPR006680">
    <property type="entry name" value="Amidohydro-rel"/>
</dbReference>
<dbReference type="GO" id="GO:0016810">
    <property type="term" value="F:hydrolase activity, acting on carbon-nitrogen (but not peptide) bonds"/>
    <property type="evidence" value="ECO:0007669"/>
    <property type="project" value="InterPro"/>
</dbReference>
<dbReference type="InterPro" id="IPR011659">
    <property type="entry name" value="WD40"/>
</dbReference>
<evidence type="ECO:0000256" key="2">
    <source>
        <dbReference type="SAM" id="MobiDB-lite"/>
    </source>
</evidence>
<comment type="caution">
    <text evidence="4">The sequence shown here is derived from an EMBL/GenBank/DDBJ whole genome shotgun (WGS) entry which is preliminary data.</text>
</comment>
<comment type="similarity">
    <text evidence="1">Belongs to the TolB family.</text>
</comment>
<sequence>MTTEDAPPGGGSGSQGPSRRSVLHRGGAAGIGALGLSALPGTAVPAAAASAPANATATAAPGGRAADDGAGAPQRIDVRESANLCVALSPDGRHLALDALNVIWLLPAAGGTARRLTDDVQDATRPHWSPDGRSVLFQSYRSGAYDLWSVRPDGSGLRQLTGGPGHDQEPAFSPDGRRIAFTSDRGNAGRIWLLDTATDTTRPLTEGDRQCGTPAWSPDGRRVLYAADGSIEAADIHTGTTERLVEAPEGAVLSAPSLGPDGKRLGYVRTTGPRAELVVDGAVVSGDEDVFAFAPVWLSGSRLLYTADGRIWQRTLPDGEPEDVPFTASVTVARTPYRRRTRDLTSRRPRTVLGVADPVLSPDGRQIAFRALNSLWLLRIGGRPRKIAGDGYFNSAPDWSPDGRSLVYVSDRAGTPNLWTYDVSEGTTRRLTDLPDAQLAPRWSPDGSRIAYQDESGATWVLKVADSSVTKVLTELYQPGRPAWSPDGKTLALAAVKPYSARGTTGHNQILTVDLEDGGIRYQAVSSERSLSTRSGDGPVWTRTGAYVVGMESLAWRVPADRTGRITGAPRKLTDEVTDSLSVSADGGTLLYLSNGRLRTVSTDGGGRPRTVETHLTYRRPAPPRQTVVRAGAVWDGRGAQMRHDADVVVRDGRITQVVPRGSVRGAKVIDASGLSVLPGLIDTHNHWHWRGPQWGDRQGRAWLAYGVTTSRSPSDPAYQMAETREALEAGAKVGPRFLGSGEGMDGMRSNHQVMRPVFSREQLERDLERAFALEYDVVKSYMRLPVAYERHVVERAHAHGIPVTSHYLYPAADTGLDGMEHTGGGNRLGYSRTLSAAAGRTFSDSVELLAASGMWMSTTTLFASELFLDDRSLIEDERTKVLFPPWEYDRLVQKAEDAAGPDKELNHAWTVGDVDMLLRVHRAGGLVVAGTDAALDDIGISIHQNLRAMVKYGFTPREALTTATGNAARALGRRGELGAVAPGHLADLVCVEGDPLRDITAAAAVRRVMVGGIDHSVPELLAPFRASGTRKAMERQESGAGARAAVNRVRSAAPGAEPDGKHYWHRSEWRHQGCCRPR</sequence>
<dbReference type="SUPFAM" id="SSF51338">
    <property type="entry name" value="Composite domain of metallo-dependent hydrolases"/>
    <property type="match status" value="1"/>
</dbReference>
<evidence type="ECO:0000313" key="5">
    <source>
        <dbReference type="Proteomes" id="UP000176005"/>
    </source>
</evidence>
<accession>A0A1E7L4X7</accession>
<dbReference type="InterPro" id="IPR011059">
    <property type="entry name" value="Metal-dep_hydrolase_composite"/>
</dbReference>
<reference evidence="4 5" key="1">
    <citation type="journal article" date="2016" name="Front. Microbiol.">
        <title>Comparative Genomics Analysis of Streptomyces Species Reveals Their Adaptation to the Marine Environment and Their Diversity at the Genomic Level.</title>
        <authorList>
            <person name="Tian X."/>
            <person name="Zhang Z."/>
            <person name="Yang T."/>
            <person name="Chen M."/>
            <person name="Li J."/>
            <person name="Chen F."/>
            <person name="Yang J."/>
            <person name="Li W."/>
            <person name="Zhang B."/>
            <person name="Zhang Z."/>
            <person name="Wu J."/>
            <person name="Zhang C."/>
            <person name="Long L."/>
            <person name="Xiao J."/>
        </authorList>
    </citation>
    <scope>NUCLEOTIDE SEQUENCE [LARGE SCALE GENOMIC DNA]</scope>
    <source>
        <strain evidence="4 5">SCSIO 10429</strain>
    </source>
</reference>
<dbReference type="Pfam" id="PF07676">
    <property type="entry name" value="PD40"/>
    <property type="match status" value="6"/>
</dbReference>
<dbReference type="SUPFAM" id="SSF82171">
    <property type="entry name" value="DPP6 N-terminal domain-like"/>
    <property type="match status" value="2"/>
</dbReference>
<feature type="domain" description="Amidohydrolase-related" evidence="3">
    <location>
        <begin position="677"/>
        <end position="1013"/>
    </location>
</feature>
<protein>
    <recommendedName>
        <fullName evidence="3">Amidohydrolase-related domain-containing protein</fullName>
    </recommendedName>
</protein>
<dbReference type="SUPFAM" id="SSF51556">
    <property type="entry name" value="Metallo-dependent hydrolases"/>
    <property type="match status" value="1"/>
</dbReference>
<dbReference type="Gene3D" id="2.30.40.10">
    <property type="entry name" value="Urease, subunit C, domain 1"/>
    <property type="match status" value="2"/>
</dbReference>
<evidence type="ECO:0000259" key="3">
    <source>
        <dbReference type="Pfam" id="PF01979"/>
    </source>
</evidence>
<dbReference type="Pfam" id="PF01979">
    <property type="entry name" value="Amidohydro_1"/>
    <property type="match status" value="1"/>
</dbReference>
<dbReference type="RefSeq" id="WP_079132153.1">
    <property type="nucleotide sequence ID" value="NZ_LJGW01000237.1"/>
</dbReference>
<dbReference type="Gene3D" id="3.20.20.140">
    <property type="entry name" value="Metal-dependent hydrolases"/>
    <property type="match status" value="1"/>
</dbReference>